<protein>
    <submittedName>
        <fullName evidence="1">Uncharacterized protein</fullName>
    </submittedName>
</protein>
<proteinExistence type="predicted"/>
<reference evidence="1" key="1">
    <citation type="submission" date="2023-04" db="EMBL/GenBank/DDBJ databases">
        <title>Draft Genome sequencing of Naganishia species isolated from polar environments using Oxford Nanopore Technology.</title>
        <authorList>
            <person name="Leo P."/>
            <person name="Venkateswaran K."/>
        </authorList>
    </citation>
    <scope>NUCLEOTIDE SEQUENCE</scope>
    <source>
        <strain evidence="1">MNA-CCFEE 5261</strain>
    </source>
</reference>
<name>A0ACC2VQX5_9TREE</name>
<gene>
    <name evidence="1" type="ORF">QFC19_005131</name>
</gene>
<comment type="caution">
    <text evidence="1">The sequence shown here is derived from an EMBL/GenBank/DDBJ whole genome shotgun (WGS) entry which is preliminary data.</text>
</comment>
<organism evidence="1 2">
    <name type="scientific">Naganishia cerealis</name>
    <dbReference type="NCBI Taxonomy" id="610337"/>
    <lineage>
        <taxon>Eukaryota</taxon>
        <taxon>Fungi</taxon>
        <taxon>Dikarya</taxon>
        <taxon>Basidiomycota</taxon>
        <taxon>Agaricomycotina</taxon>
        <taxon>Tremellomycetes</taxon>
        <taxon>Filobasidiales</taxon>
        <taxon>Filobasidiaceae</taxon>
        <taxon>Naganishia</taxon>
    </lineage>
</organism>
<dbReference type="EMBL" id="JASBWR010000057">
    <property type="protein sequence ID" value="KAJ9101480.1"/>
    <property type="molecule type" value="Genomic_DNA"/>
</dbReference>
<accession>A0ACC2VQX5</accession>
<sequence length="1214" mass="133763">MIGWGPKGTIQRRPAAAEESDISTSAETLEIGGILGVTRLWATAYLLVIVNLPTNTPKPIRIFPPEEKRSFPALPLKTPSVVDEGDPLLERLRAIAEREGILPPSPTSEAQAKDWRDAIRQGFPRGESTEAIATLSAGPTPQSDQTPASNDVSQEGEKSSEKSYDTTAQGTVFELRNVYAVPLTKDGAQALIRQVRAAMAKKKPKVAADSSAQPANFNSPAISSQDNESSAAGSGIETPLEAFARVMNPKQWQMPKFVTPRSNIVQSSTPPLDSSTNDAPEQAVEQSADVPREDQDHSVAVPSDSGDLGETPLAHLEESSTAAAVHQKQDKNDPKDPSAPGNQAEGGLDPEAVMANVPGTQTQQETTKDKKRESFMGVEWGKINLFGKDKGRINLIRQKSNQGELSNADAIESKVPGVLNDLTENERRNLEVDDGVAMESSTVSLDSKSDERPDKATEPTNNPSQRKDLEAKIVREMVRELGNGGFFYSFETDLSHSLQHKRRQLSARTQSTGLLQTLLKKDRQESRASLALSSNESTPVEEKPGRTFPAPGTGLEAPAEIETGREATKGESVDNSDSARQSRGETWIEPDVSLPLWRRTDPTFFWNAWMLRDFIDLGLHSYILPLIQGWVQSSRFYIPPAPVAPTEPAQATLTSPQPQTRKSNSIDNDLGPPSTPVDIAVISRRSKDRAGLRFQRRGIDEDGNVANFVETEMMIRVKVEGKWSIFSFTQTRGSIPLFWSQSSTLTDMKPAPVLDRPVEQSIATAKLHFDELKRRYGPQTIINLAELTGKESVVTLGYRAVTKALEDKDVRYTEFDFHNEWEVMREQSGTFRVNCIDCLDRTNVVESALARHILTNQLTQVGRTPDSLTSDIEWVFNDMWANNGDQISRLYAGTSALKGDFTRTGKRDLTGMIHDGLNSVTRMGRGAIGDFFSQAVISFMVGERNLTVFSEVLANLGSVDRASLVRLSRIRAAAIETCSARVLEEGERRVYGWTLFSPEEPNVRYTQKLEEKILLISQLALYVVSFDYNLEKVIASTRISLRNVTSIQKGAYILSPLQEAGRDPEENAGFMIRFRPAKNDTRFSSYSMMNSPPVSPAKSRTQTPNDKDTVDIEDTEFFAFKALPREFVLPGAGEDDDNDRGKDETCKEVVDKIVDRIQGECTRAAGSIGGYVGGYARKQGFVTEGDIVGLAEAQKGTSLVARADYALKRFLWIP</sequence>
<evidence type="ECO:0000313" key="2">
    <source>
        <dbReference type="Proteomes" id="UP001241377"/>
    </source>
</evidence>
<evidence type="ECO:0000313" key="1">
    <source>
        <dbReference type="EMBL" id="KAJ9101480.1"/>
    </source>
</evidence>
<keyword evidence="2" id="KW-1185">Reference proteome</keyword>
<dbReference type="Proteomes" id="UP001241377">
    <property type="component" value="Unassembled WGS sequence"/>
</dbReference>